<protein>
    <submittedName>
        <fullName evidence="2">Maleylpyruvate isomerase</fullName>
    </submittedName>
</protein>
<evidence type="ECO:0000313" key="7">
    <source>
        <dbReference type="Proteomes" id="UP000287173"/>
    </source>
</evidence>
<organism evidence="2 5">
    <name type="scientific">Thermus scotoductus</name>
    <dbReference type="NCBI Taxonomy" id="37636"/>
    <lineage>
        <taxon>Bacteria</taxon>
        <taxon>Thermotogati</taxon>
        <taxon>Deinococcota</taxon>
        <taxon>Deinococci</taxon>
        <taxon>Thermales</taxon>
        <taxon>Thermaceae</taxon>
        <taxon>Thermus</taxon>
    </lineage>
</organism>
<proteinExistence type="predicted"/>
<dbReference type="GO" id="GO:0016853">
    <property type="term" value="F:isomerase activity"/>
    <property type="evidence" value="ECO:0007669"/>
    <property type="project" value="UniProtKB-KW"/>
</dbReference>
<evidence type="ECO:0000313" key="4">
    <source>
        <dbReference type="EMBL" id="RTI12032.1"/>
    </source>
</evidence>
<dbReference type="SUPFAM" id="SSF109854">
    <property type="entry name" value="DinB/YfiT-like putative metalloenzymes"/>
    <property type="match status" value="1"/>
</dbReference>
<sequence length="169" mass="18703">MVQLEDYGTWEEALKRLEASREALLALLREADPAWLATPLREGAWTPLMVAEHVALVEDSTARVLRRLRRVAAGESLPPVPFVPGEFKDGRPQAPEGVRPKGGLPLEEVLALLAKARTFLLEEAAQADPQHPATFPHPFFGELTALGWVRAAAYHEAHHLRALQASWAR</sequence>
<reference evidence="5 6" key="1">
    <citation type="journal article" date="2019" name="Extremophiles">
        <title>Biogeography of thermophiles and predominance of Thermus scotoductus in domestic water heaters.</title>
        <authorList>
            <person name="Wilpiszeski R.L."/>
            <person name="Zhang Z."/>
            <person name="House C.H."/>
        </authorList>
    </citation>
    <scope>NUCLEOTIDE SEQUENCE [LARGE SCALE GENOMIC DNA]</scope>
    <source>
        <strain evidence="4 6">14_S14</strain>
        <strain evidence="3 7">17_S17</strain>
        <strain evidence="2 5">32_S32</strain>
    </source>
</reference>
<dbReference type="Gene3D" id="1.20.120.450">
    <property type="entry name" value="dinb family like domain"/>
    <property type="match status" value="1"/>
</dbReference>
<dbReference type="Proteomes" id="UP000287155">
    <property type="component" value="Unassembled WGS sequence"/>
</dbReference>
<keyword evidence="2" id="KW-0670">Pyruvate</keyword>
<evidence type="ECO:0000313" key="6">
    <source>
        <dbReference type="Proteomes" id="UP000287155"/>
    </source>
</evidence>
<gene>
    <name evidence="4" type="ORF">CSW27_11205</name>
    <name evidence="3" type="ORF">CSW30_14650</name>
    <name evidence="2" type="ORF">CSW45_11725</name>
</gene>
<comment type="caution">
    <text evidence="2">The sequence shown here is derived from an EMBL/GenBank/DDBJ whole genome shotgun (WGS) entry which is preliminary data.</text>
</comment>
<evidence type="ECO:0000313" key="3">
    <source>
        <dbReference type="EMBL" id="RTI03772.1"/>
    </source>
</evidence>
<dbReference type="EMBL" id="PELR01000369">
    <property type="protein sequence ID" value="RTH00982.1"/>
    <property type="molecule type" value="Genomic_DNA"/>
</dbReference>
<dbReference type="AlphaFoldDB" id="A0A430R0R8"/>
<name>A0A430R0R8_THESC</name>
<evidence type="ECO:0000313" key="2">
    <source>
        <dbReference type="EMBL" id="RTH00982.1"/>
    </source>
</evidence>
<dbReference type="Pfam" id="PF12867">
    <property type="entry name" value="DinB_2"/>
    <property type="match status" value="1"/>
</dbReference>
<dbReference type="Proteomes" id="UP000286910">
    <property type="component" value="Unassembled WGS sequence"/>
</dbReference>
<dbReference type="RefSeq" id="WP_126178667.1">
    <property type="nucleotide sequence ID" value="NZ_PELN01000397.1"/>
</dbReference>
<accession>A0A430R0R8</accession>
<evidence type="ECO:0000259" key="1">
    <source>
        <dbReference type="Pfam" id="PF12867"/>
    </source>
</evidence>
<evidence type="ECO:0000313" key="5">
    <source>
        <dbReference type="Proteomes" id="UP000286910"/>
    </source>
</evidence>
<dbReference type="InterPro" id="IPR024775">
    <property type="entry name" value="DinB-like"/>
</dbReference>
<feature type="domain" description="DinB-like" evidence="1">
    <location>
        <begin position="16"/>
        <end position="161"/>
    </location>
</feature>
<dbReference type="EMBL" id="PEMG01000478">
    <property type="protein sequence ID" value="RTI03772.1"/>
    <property type="molecule type" value="Genomic_DNA"/>
</dbReference>
<dbReference type="EMBL" id="PEMJ01000336">
    <property type="protein sequence ID" value="RTI12032.1"/>
    <property type="molecule type" value="Genomic_DNA"/>
</dbReference>
<dbReference type="InterPro" id="IPR034660">
    <property type="entry name" value="DinB/YfiT-like"/>
</dbReference>
<dbReference type="Proteomes" id="UP000287173">
    <property type="component" value="Unassembled WGS sequence"/>
</dbReference>
<keyword evidence="2" id="KW-0413">Isomerase</keyword>